<reference evidence="2" key="1">
    <citation type="journal article" date="2020" name="Fungal Divers.">
        <title>Resolving the Mortierellaceae phylogeny through synthesis of multi-gene phylogenetics and phylogenomics.</title>
        <authorList>
            <person name="Vandepol N."/>
            <person name="Liber J."/>
            <person name="Desiro A."/>
            <person name="Na H."/>
            <person name="Kennedy M."/>
            <person name="Barry K."/>
            <person name="Grigoriev I.V."/>
            <person name="Miller A.N."/>
            <person name="O'Donnell K."/>
            <person name="Stajich J.E."/>
            <person name="Bonito G."/>
        </authorList>
    </citation>
    <scope>NUCLEOTIDE SEQUENCE</scope>
    <source>
        <strain evidence="2">NRRL 28262</strain>
    </source>
</reference>
<keyword evidence="3" id="KW-1185">Reference proteome</keyword>
<name>A0AAD4DDS6_9FUNG</name>
<dbReference type="EMBL" id="JAAAIL010000485">
    <property type="protein sequence ID" value="KAG0275386.1"/>
    <property type="molecule type" value="Genomic_DNA"/>
</dbReference>
<evidence type="ECO:0000313" key="3">
    <source>
        <dbReference type="Proteomes" id="UP001194580"/>
    </source>
</evidence>
<comment type="caution">
    <text evidence="2">The sequence shown here is derived from an EMBL/GenBank/DDBJ whole genome shotgun (WGS) entry which is preliminary data.</text>
</comment>
<dbReference type="Proteomes" id="UP001194580">
    <property type="component" value="Unassembled WGS sequence"/>
</dbReference>
<evidence type="ECO:0000313" key="2">
    <source>
        <dbReference type="EMBL" id="KAG0275386.1"/>
    </source>
</evidence>
<feature type="chain" id="PRO_5042255835" evidence="1">
    <location>
        <begin position="19"/>
        <end position="165"/>
    </location>
</feature>
<feature type="signal peptide" evidence="1">
    <location>
        <begin position="1"/>
        <end position="18"/>
    </location>
</feature>
<proteinExistence type="predicted"/>
<organism evidence="2 3">
    <name type="scientific">Linnemannia exigua</name>
    <dbReference type="NCBI Taxonomy" id="604196"/>
    <lineage>
        <taxon>Eukaryota</taxon>
        <taxon>Fungi</taxon>
        <taxon>Fungi incertae sedis</taxon>
        <taxon>Mucoromycota</taxon>
        <taxon>Mortierellomycotina</taxon>
        <taxon>Mortierellomycetes</taxon>
        <taxon>Mortierellales</taxon>
        <taxon>Mortierellaceae</taxon>
        <taxon>Linnemannia</taxon>
    </lineage>
</organism>
<gene>
    <name evidence="2" type="ORF">BGZ95_008842</name>
</gene>
<protein>
    <submittedName>
        <fullName evidence="2">Uncharacterized protein</fullName>
    </submittedName>
</protein>
<accession>A0AAD4DDS6</accession>
<dbReference type="AlphaFoldDB" id="A0AAD4DDS6"/>
<sequence>MRFSVVALVAAVVAVASAQDAPLNPLYPFPAEGACVEACLVKIGKNMMPNFTRDPASPDFLASLAFAHERDTPAYKKYMGETGPCIAKCPAAEQGQYMKAYDAKAAWYYAKTGKTPTASANPNAGLPGATGTGASGAKPTGNGAVANSASALVGAVAVLSTLALL</sequence>
<evidence type="ECO:0000256" key="1">
    <source>
        <dbReference type="SAM" id="SignalP"/>
    </source>
</evidence>
<keyword evidence="1" id="KW-0732">Signal</keyword>